<dbReference type="EMBL" id="ATBP01002816">
    <property type="protein sequence ID" value="ETR65441.1"/>
    <property type="molecule type" value="Genomic_DNA"/>
</dbReference>
<evidence type="ECO:0000313" key="2">
    <source>
        <dbReference type="Proteomes" id="UP000189670"/>
    </source>
</evidence>
<accession>A0A1V1NS99</accession>
<reference evidence="2" key="1">
    <citation type="submission" date="2012-11" db="EMBL/GenBank/DDBJ databases">
        <authorList>
            <person name="Lucero-Rivera Y.E."/>
            <person name="Tovar-Ramirez D."/>
        </authorList>
    </citation>
    <scope>NUCLEOTIDE SEQUENCE [LARGE SCALE GENOMIC DNA]</scope>
    <source>
        <strain evidence="2">Araruama</strain>
    </source>
</reference>
<dbReference type="Proteomes" id="UP000189670">
    <property type="component" value="Unassembled WGS sequence"/>
</dbReference>
<gene>
    <name evidence="1" type="ORF">OMM_06043</name>
</gene>
<protein>
    <submittedName>
        <fullName evidence="1">Uncharacterized protein</fullName>
    </submittedName>
</protein>
<evidence type="ECO:0000313" key="1">
    <source>
        <dbReference type="EMBL" id="ETR65441.1"/>
    </source>
</evidence>
<proteinExistence type="predicted"/>
<name>A0A1V1NS99_9BACT</name>
<sequence>MSFSYQFWRNVLTGNDLNTCFDHAKDYITTVTMRFQEPQISRYTSSPFYIGHRPLKTNIKIDLSDVYYDERSDLLIAVTESEFDKIWVEMIPPTLEFSERPSNAPVLGFPSVTLTPDPENKTMYTGNYINLIGIPHDVFFVQKISKTIFLFQNLSALHPKKHSPEKDC</sequence>
<organism evidence="1 2">
    <name type="scientific">Candidatus Magnetoglobus multicellularis str. Araruama</name>
    <dbReference type="NCBI Taxonomy" id="890399"/>
    <lineage>
        <taxon>Bacteria</taxon>
        <taxon>Pseudomonadati</taxon>
        <taxon>Thermodesulfobacteriota</taxon>
        <taxon>Desulfobacteria</taxon>
        <taxon>Desulfobacterales</taxon>
        <taxon>Desulfobacteraceae</taxon>
        <taxon>Candidatus Magnetoglobus</taxon>
    </lineage>
</organism>
<comment type="caution">
    <text evidence="1">The sequence shown here is derived from an EMBL/GenBank/DDBJ whole genome shotgun (WGS) entry which is preliminary data.</text>
</comment>
<dbReference type="AlphaFoldDB" id="A0A1V1NS99"/>